<dbReference type="Pfam" id="PF03345">
    <property type="entry name" value="OST48_N"/>
    <property type="match status" value="1"/>
</dbReference>
<feature type="domain" description="OST48 middle" evidence="10">
    <location>
        <begin position="317"/>
        <end position="462"/>
    </location>
</feature>
<comment type="function">
    <text evidence="8">Subunit of the oligosaccharyl transferase (OST) complex that catalyzes the initial transfer of a defined glycan (Glc(3)Man(9)GlcNAc(2) in eukaryotes) from the lipid carrier dolichol-pyrophosphate to an asparagine residue within an Asn-X-Ser/Thr consensus motif in nascent polypeptide chains, the first step in protein N-glycosylation. N-glycosylation occurs cotranslationally and the complex associates with the Sec61 complex at the channel-forming translocon complex that mediates protein translocation across the endoplasmic reticulum (ER).</text>
</comment>
<dbReference type="Pfam" id="PF23358">
    <property type="entry name" value="OST48_MD"/>
    <property type="match status" value="1"/>
</dbReference>
<dbReference type="PANTHER" id="PTHR10830">
    <property type="entry name" value="DOLICHYL-DIPHOSPHOOLIGOSACCHARIDE--PROTEIN GLYCOSYLTRANSFERASE 48 KDA SUBUNIT"/>
    <property type="match status" value="1"/>
</dbReference>
<keyword evidence="6 8" id="KW-1133">Transmembrane helix</keyword>
<dbReference type="InterPro" id="IPR055459">
    <property type="entry name" value="OST48_MD"/>
</dbReference>
<keyword evidence="7 8" id="KW-0472">Membrane</keyword>
<dbReference type="HOGENOM" id="CLU_031804_1_0_1"/>
<keyword evidence="5 8" id="KW-0256">Endoplasmic reticulum</keyword>
<reference evidence="11 12" key="1">
    <citation type="journal article" date="2014" name="BMC Genomics">
        <title>Comparative genomics of the major fungal agents of human and animal Sporotrichosis: Sporothrix schenckii and Sporothrix brasiliensis.</title>
        <authorList>
            <person name="Teixeira M.M."/>
            <person name="de Almeida L.G."/>
            <person name="Kubitschek-Barreira P."/>
            <person name="Alves F.L."/>
            <person name="Kioshima E.S."/>
            <person name="Abadio A.K."/>
            <person name="Fernandes L."/>
            <person name="Derengowski L.S."/>
            <person name="Ferreira K.S."/>
            <person name="Souza R.C."/>
            <person name="Ruiz J.C."/>
            <person name="de Andrade N.C."/>
            <person name="Paes H.C."/>
            <person name="Nicola A.M."/>
            <person name="Albuquerque P."/>
            <person name="Gerber A.L."/>
            <person name="Martins V.P."/>
            <person name="Peconick L.D."/>
            <person name="Neto A.V."/>
            <person name="Chaucanez C.B."/>
            <person name="Silva P.A."/>
            <person name="Cunha O.L."/>
            <person name="de Oliveira F.F."/>
            <person name="dos Santos T.C."/>
            <person name="Barros A.L."/>
            <person name="Soares M.A."/>
            <person name="de Oliveira L.M."/>
            <person name="Marini M.M."/>
            <person name="Villalobos-Duno H."/>
            <person name="Cunha M.M."/>
            <person name="de Hoog S."/>
            <person name="da Silveira J.F."/>
            <person name="Henrissat B."/>
            <person name="Nino-Vega G.A."/>
            <person name="Cisalpino P.S."/>
            <person name="Mora-Montes H.M."/>
            <person name="Almeida S.R."/>
            <person name="Stajich J.E."/>
            <person name="Lopes-Bezerra L.M."/>
            <person name="Vasconcelos A.T."/>
            <person name="Felipe M.S."/>
        </authorList>
    </citation>
    <scope>NUCLEOTIDE SEQUENCE [LARGE SCALE GENOMIC DNA]</scope>
    <source>
        <strain evidence="11 12">5110</strain>
    </source>
</reference>
<dbReference type="OrthoDB" id="29105at2759"/>
<dbReference type="GO" id="GO:0018279">
    <property type="term" value="P:protein N-linked glycosylation via asparagine"/>
    <property type="evidence" value="ECO:0007669"/>
    <property type="project" value="UniProtKB-UniRule"/>
</dbReference>
<evidence type="ECO:0000256" key="5">
    <source>
        <dbReference type="ARBA" id="ARBA00022824"/>
    </source>
</evidence>
<dbReference type="AlphaFoldDB" id="A0A0C2F6J9"/>
<comment type="caution">
    <text evidence="11">The sequence shown here is derived from an EMBL/GenBank/DDBJ whole genome shotgun (WGS) entry which is preliminary data.</text>
</comment>
<dbReference type="InterPro" id="IPR055457">
    <property type="entry name" value="OST48_N"/>
</dbReference>
<evidence type="ECO:0000256" key="7">
    <source>
        <dbReference type="ARBA" id="ARBA00023136"/>
    </source>
</evidence>
<dbReference type="RefSeq" id="XP_040622584.1">
    <property type="nucleotide sequence ID" value="XM_040764131.1"/>
</dbReference>
<dbReference type="EMBL" id="AWTV01000004">
    <property type="protein sequence ID" value="KIH94574.1"/>
    <property type="molecule type" value="Genomic_DNA"/>
</dbReference>
<feature type="transmembrane region" description="Helical" evidence="8">
    <location>
        <begin position="437"/>
        <end position="460"/>
    </location>
</feature>
<dbReference type="InterPro" id="IPR005013">
    <property type="entry name" value="DDOST_48_kDa_subunit"/>
</dbReference>
<evidence type="ECO:0000256" key="2">
    <source>
        <dbReference type="ARBA" id="ARBA00004922"/>
    </source>
</evidence>
<evidence type="ECO:0000256" key="1">
    <source>
        <dbReference type="ARBA" id="ARBA00004479"/>
    </source>
</evidence>
<sequence>MKLLASAISLLAAAVSVVQAVSVSGPRLLAVVDDLADKDTYSTFLGDLEGRGFSISYETAKSSTVSLFRLGERAYDHVIFFPTKAKGLGPNLTPQLLVQFLNAEGNVLVALSSANAASSSIVSLLSELDISLPSDRTGLVVDHVNYDSLAAADHHDVLLLPVPAARSGVKSLFDTPASASGEQLLAFPRGVGHVLGDSPYLAPIVSAPRTAYSYNPQEQADAVSGGPDSELFASGAQLKLVSGLQARNSARFALLGSAELLSNAWFDAKVKLPAAGAKTVPTYNREFARRLAGWTFQETGVLRVNWIEHRLNEHGASNASNPEIYRVKNDVAYAISVSEHAWDTWTPFTVPAGDELQIEFSMLSPFHRLPLHVVPAQATDDATVYAAHFTLPDQHGIFNFLVDYKRPFLTYLDEKITVSVRHMAHDEWPRSYVISGAWPWITGIGATVTGWLAFCALWMYSKPTGQVAVGKKTQ</sequence>
<evidence type="ECO:0000313" key="12">
    <source>
        <dbReference type="Proteomes" id="UP000031575"/>
    </source>
</evidence>
<evidence type="ECO:0000313" key="11">
    <source>
        <dbReference type="EMBL" id="KIH94574.1"/>
    </source>
</evidence>
<keyword evidence="12" id="KW-1185">Reference proteome</keyword>
<feature type="chain" id="PRO_5005111147" description="Dolichyl-diphosphooligosaccharide--protein glycosyltransferase subunit WBP1" evidence="8">
    <location>
        <begin position="21"/>
        <end position="474"/>
    </location>
</feature>
<comment type="subunit">
    <text evidence="8">Component of the oligosaccharyltransferase (OST) complex.</text>
</comment>
<feature type="domain" description="OST48 N-terminal" evidence="9">
    <location>
        <begin position="27"/>
        <end position="295"/>
    </location>
</feature>
<dbReference type="GO" id="GO:0008250">
    <property type="term" value="C:oligosaccharyltransferase complex"/>
    <property type="evidence" value="ECO:0007669"/>
    <property type="project" value="TreeGrafter"/>
</dbReference>
<name>A0A0C2F6J9_9PEZI</name>
<comment type="similarity">
    <text evidence="3 8">Belongs to the DDOST 48 kDa subunit family.</text>
</comment>
<organism evidence="11 12">
    <name type="scientific">Sporothrix brasiliensis 5110</name>
    <dbReference type="NCBI Taxonomy" id="1398154"/>
    <lineage>
        <taxon>Eukaryota</taxon>
        <taxon>Fungi</taxon>
        <taxon>Dikarya</taxon>
        <taxon>Ascomycota</taxon>
        <taxon>Pezizomycotina</taxon>
        <taxon>Sordariomycetes</taxon>
        <taxon>Sordariomycetidae</taxon>
        <taxon>Ophiostomatales</taxon>
        <taxon>Ophiostomataceae</taxon>
        <taxon>Sporothrix</taxon>
    </lineage>
</organism>
<dbReference type="GeneID" id="63679052"/>
<proteinExistence type="inferred from homology"/>
<keyword evidence="8" id="KW-0732">Signal</keyword>
<keyword evidence="11" id="KW-0808">Transferase</keyword>
<evidence type="ECO:0000259" key="10">
    <source>
        <dbReference type="Pfam" id="PF23358"/>
    </source>
</evidence>
<evidence type="ECO:0000259" key="9">
    <source>
        <dbReference type="Pfam" id="PF03345"/>
    </source>
</evidence>
<feature type="signal peptide" evidence="8">
    <location>
        <begin position="1"/>
        <end position="20"/>
    </location>
</feature>
<protein>
    <recommendedName>
        <fullName evidence="8">Dolichyl-diphosphooligosaccharide--protein glycosyltransferase subunit WBP1</fullName>
        <shortName evidence="8">Oligosaccharyl transferase subunit WBP1</shortName>
    </recommendedName>
</protein>
<keyword evidence="4 8" id="KW-0812">Transmembrane</keyword>
<accession>A0A0C2F6J9</accession>
<comment type="subcellular location">
    <subcellularLocation>
        <location evidence="8">Endoplasmic reticulum membrane</location>
        <topology evidence="8">Single-pass type I membrane protein</topology>
    </subcellularLocation>
    <subcellularLocation>
        <location evidence="1">Membrane</location>
        <topology evidence="1">Single-pass type I membrane protein</topology>
    </subcellularLocation>
</comment>
<evidence type="ECO:0000256" key="3">
    <source>
        <dbReference type="ARBA" id="ARBA00008743"/>
    </source>
</evidence>
<evidence type="ECO:0000256" key="6">
    <source>
        <dbReference type="ARBA" id="ARBA00022989"/>
    </source>
</evidence>
<gene>
    <name evidence="11" type="ORF">SPBR_05868</name>
</gene>
<evidence type="ECO:0000256" key="8">
    <source>
        <dbReference type="RuleBase" id="RU361142"/>
    </source>
</evidence>
<dbReference type="Proteomes" id="UP000031575">
    <property type="component" value="Unassembled WGS sequence"/>
</dbReference>
<comment type="pathway">
    <text evidence="2 8">Protein modification; protein glycosylation.</text>
</comment>
<evidence type="ECO:0000256" key="4">
    <source>
        <dbReference type="ARBA" id="ARBA00022692"/>
    </source>
</evidence>
<dbReference type="PANTHER" id="PTHR10830:SF0">
    <property type="entry name" value="DOLICHYL-DIPHOSPHOOLIGOSACCHARIDE--PROTEIN GLYCOSYLTRANSFERASE 48 KDA SUBUNIT"/>
    <property type="match status" value="1"/>
</dbReference>
<dbReference type="VEuPathDB" id="FungiDB:SPBR_05868"/>
<dbReference type="GO" id="GO:0016740">
    <property type="term" value="F:transferase activity"/>
    <property type="evidence" value="ECO:0007669"/>
    <property type="project" value="UniProtKB-KW"/>
</dbReference>
<dbReference type="UniPathway" id="UPA00378"/>